<evidence type="ECO:0000313" key="2">
    <source>
        <dbReference type="EMBL" id="MBN6103678.1"/>
    </source>
</evidence>
<dbReference type="EMBL" id="JAFIWB010000020">
    <property type="protein sequence ID" value="MBN6103678.1"/>
    <property type="molecule type" value="Genomic_DNA"/>
</dbReference>
<reference evidence="2 3" key="1">
    <citation type="submission" date="2021-02" db="EMBL/GenBank/DDBJ databases">
        <title>Taxonomically Unique Crown Gall-Associated Xanthomonas Stains Have Deficiency in Virulence Repertories.</title>
        <authorList>
            <person name="Mafakheri H."/>
            <person name="Taghavi S.M."/>
            <person name="Dimkic I."/>
            <person name="Nemanja K."/>
            <person name="Osdaghi E."/>
        </authorList>
    </citation>
    <scope>NUCLEOTIDE SEQUENCE [LARGE SCALE GENOMIC DNA]</scope>
    <source>
        <strain evidence="2 3">FX4</strain>
    </source>
</reference>
<accession>A0ABS3B4Z8</accession>
<evidence type="ECO:0008006" key="4">
    <source>
        <dbReference type="Google" id="ProtNLM"/>
    </source>
</evidence>
<evidence type="ECO:0000256" key="1">
    <source>
        <dbReference type="SAM" id="MobiDB-lite"/>
    </source>
</evidence>
<organism evidence="2 3">
    <name type="scientific">Xanthomonas bonasiae</name>
    <dbReference type="NCBI Taxonomy" id="2810351"/>
    <lineage>
        <taxon>Bacteria</taxon>
        <taxon>Pseudomonadati</taxon>
        <taxon>Pseudomonadota</taxon>
        <taxon>Gammaproteobacteria</taxon>
        <taxon>Lysobacterales</taxon>
        <taxon>Lysobacteraceae</taxon>
        <taxon>Xanthomonas</taxon>
    </lineage>
</organism>
<feature type="region of interest" description="Disordered" evidence="1">
    <location>
        <begin position="62"/>
        <end position="82"/>
    </location>
</feature>
<sequence>MHPRKTALALAALQSHAAPLDMRQRRVLILADGQRSVDELAALGGSNAAAIVQSLLRQGYLDDGRATAGPPPAATPPAPAIAPADPRRALLNARMYLLDLLQLQRHPASRPLQQQLRDAREEAATLQAIADALRAMPEMTSERYAQRIRERVLEVLPAPLHAPLNASLEAA</sequence>
<evidence type="ECO:0000313" key="3">
    <source>
        <dbReference type="Proteomes" id="UP000695802"/>
    </source>
</evidence>
<comment type="caution">
    <text evidence="2">The sequence shown here is derived from an EMBL/GenBank/DDBJ whole genome shotgun (WGS) entry which is preliminary data.</text>
</comment>
<keyword evidence="3" id="KW-1185">Reference proteome</keyword>
<dbReference type="RefSeq" id="WP_206230404.1">
    <property type="nucleotide sequence ID" value="NZ_JAFIWB010000020.1"/>
</dbReference>
<protein>
    <recommendedName>
        <fullName evidence="4">MarR family transcriptional regulator</fullName>
    </recommendedName>
</protein>
<proteinExistence type="predicted"/>
<name>A0ABS3B4Z8_9XANT</name>
<gene>
    <name evidence="2" type="ORF">JR064_16035</name>
</gene>
<dbReference type="Proteomes" id="UP000695802">
    <property type="component" value="Unassembled WGS sequence"/>
</dbReference>
<feature type="compositionally biased region" description="Pro residues" evidence="1">
    <location>
        <begin position="69"/>
        <end position="80"/>
    </location>
</feature>